<proteinExistence type="predicted"/>
<gene>
    <name evidence="2" type="ORF">HID58_066319</name>
</gene>
<dbReference type="Pfam" id="PF08268">
    <property type="entry name" value="FBA_3"/>
    <property type="match status" value="1"/>
</dbReference>
<dbReference type="Proteomes" id="UP000824890">
    <property type="component" value="Unassembled WGS sequence"/>
</dbReference>
<reference evidence="2 3" key="1">
    <citation type="submission" date="2021-05" db="EMBL/GenBank/DDBJ databases">
        <title>Genome Assembly of Synthetic Allotetraploid Brassica napus Reveals Homoeologous Exchanges between Subgenomes.</title>
        <authorList>
            <person name="Davis J.T."/>
        </authorList>
    </citation>
    <scope>NUCLEOTIDE SEQUENCE [LARGE SCALE GENOMIC DNA]</scope>
    <source>
        <strain evidence="3">cv. Da-Ae</strain>
        <tissue evidence="2">Seedling</tissue>
    </source>
</reference>
<feature type="non-terminal residue" evidence="2">
    <location>
        <position position="1"/>
    </location>
</feature>
<accession>A0ABQ7ZFD1</accession>
<sequence length="154" mass="17850">EMIKNLHGVTLKALPGIISLSTFDNGNLYQWVLSGKLSFIKLTRKQSINWGGTSTLINYTRKLANVTVLSHLDDIYYVFDLWVLEDANEHRWSMRQCSFLPWDLQPFYILFFNVENNNIRKVQVKGIADDEGFTHRYGIVINGDCEVYISQNID</sequence>
<dbReference type="InterPro" id="IPR013187">
    <property type="entry name" value="F-box-assoc_dom_typ3"/>
</dbReference>
<evidence type="ECO:0000259" key="1">
    <source>
        <dbReference type="Pfam" id="PF08268"/>
    </source>
</evidence>
<dbReference type="EMBL" id="JAGKQM010000015">
    <property type="protein sequence ID" value="KAH0878925.1"/>
    <property type="molecule type" value="Genomic_DNA"/>
</dbReference>
<name>A0ABQ7ZFD1_BRANA</name>
<evidence type="ECO:0000313" key="3">
    <source>
        <dbReference type="Proteomes" id="UP000824890"/>
    </source>
</evidence>
<protein>
    <recommendedName>
        <fullName evidence="1">F-box associated beta-propeller type 3 domain-containing protein</fullName>
    </recommendedName>
</protein>
<organism evidence="2 3">
    <name type="scientific">Brassica napus</name>
    <name type="common">Rape</name>
    <dbReference type="NCBI Taxonomy" id="3708"/>
    <lineage>
        <taxon>Eukaryota</taxon>
        <taxon>Viridiplantae</taxon>
        <taxon>Streptophyta</taxon>
        <taxon>Embryophyta</taxon>
        <taxon>Tracheophyta</taxon>
        <taxon>Spermatophyta</taxon>
        <taxon>Magnoliopsida</taxon>
        <taxon>eudicotyledons</taxon>
        <taxon>Gunneridae</taxon>
        <taxon>Pentapetalae</taxon>
        <taxon>rosids</taxon>
        <taxon>malvids</taxon>
        <taxon>Brassicales</taxon>
        <taxon>Brassicaceae</taxon>
        <taxon>Brassiceae</taxon>
        <taxon>Brassica</taxon>
    </lineage>
</organism>
<comment type="caution">
    <text evidence="2">The sequence shown here is derived from an EMBL/GenBank/DDBJ whole genome shotgun (WGS) entry which is preliminary data.</text>
</comment>
<feature type="domain" description="F-box associated beta-propeller type 3" evidence="1">
    <location>
        <begin position="33"/>
        <end position="99"/>
    </location>
</feature>
<keyword evidence="3" id="KW-1185">Reference proteome</keyword>
<evidence type="ECO:0000313" key="2">
    <source>
        <dbReference type="EMBL" id="KAH0878925.1"/>
    </source>
</evidence>